<keyword evidence="3" id="KW-1185">Reference proteome</keyword>
<evidence type="ECO:0000313" key="2">
    <source>
        <dbReference type="EMBL" id="GBP40839.1"/>
    </source>
</evidence>
<name>A0A4C1VRN2_EUMVA</name>
<feature type="compositionally biased region" description="Low complexity" evidence="1">
    <location>
        <begin position="178"/>
        <end position="193"/>
    </location>
</feature>
<feature type="compositionally biased region" description="Low complexity" evidence="1">
    <location>
        <begin position="282"/>
        <end position="291"/>
    </location>
</feature>
<feature type="region of interest" description="Disordered" evidence="1">
    <location>
        <begin position="268"/>
        <end position="310"/>
    </location>
</feature>
<feature type="region of interest" description="Disordered" evidence="1">
    <location>
        <begin position="161"/>
        <end position="215"/>
    </location>
</feature>
<dbReference type="Proteomes" id="UP000299102">
    <property type="component" value="Unassembled WGS sequence"/>
</dbReference>
<reference evidence="2 3" key="1">
    <citation type="journal article" date="2019" name="Commun. Biol.">
        <title>The bagworm genome reveals a unique fibroin gene that provides high tensile strength.</title>
        <authorList>
            <person name="Kono N."/>
            <person name="Nakamura H."/>
            <person name="Ohtoshi R."/>
            <person name="Tomita M."/>
            <person name="Numata K."/>
            <person name="Arakawa K."/>
        </authorList>
    </citation>
    <scope>NUCLEOTIDE SEQUENCE [LARGE SCALE GENOMIC DNA]</scope>
</reference>
<proteinExistence type="predicted"/>
<accession>A0A4C1VRN2</accession>
<evidence type="ECO:0000313" key="3">
    <source>
        <dbReference type="Proteomes" id="UP000299102"/>
    </source>
</evidence>
<gene>
    <name evidence="2" type="ORF">EVAR_88900_1</name>
</gene>
<evidence type="ECO:0000256" key="1">
    <source>
        <dbReference type="SAM" id="MobiDB-lite"/>
    </source>
</evidence>
<dbReference type="STRING" id="151549.A0A4C1VRN2"/>
<comment type="caution">
    <text evidence="2">The sequence shown here is derived from an EMBL/GenBank/DDBJ whole genome shotgun (WGS) entry which is preliminary data.</text>
</comment>
<protein>
    <submittedName>
        <fullName evidence="2">Uncharacterized protein</fullName>
    </submittedName>
</protein>
<sequence>MTRVPGRESIESVLDEQRIIRIGAAFGPERIKAEARARILKFIRFCSGNGRASAPVSTVNASNSAFHLCLLVCRCAPSHRVKCKRRATSHHRAGNLTVTTTGTATDNSRNAAIRLQCRAEVLCASSSCPRHLVLRSGSVLASPASPDPQVVVFDPDMDDEYTTLSKEPKKRSAATCPSKSSTSDSNSDPGSSDVSDHSDFTTVRRRKASKLKPEASCFTQASDGSTYYRITPSSKKPKKFNIAKATIPTKSTRSIYDAPENWKKSFQPTTVSQGAVDAGETKAAAPAAAKNNKSDEADVTAPPAPARATQSRLRCLFRTRIGGPSCAKDVRIKISSSWKRVNPFRD</sequence>
<organism evidence="2 3">
    <name type="scientific">Eumeta variegata</name>
    <name type="common">Bagworm moth</name>
    <name type="synonym">Eumeta japonica</name>
    <dbReference type="NCBI Taxonomy" id="151549"/>
    <lineage>
        <taxon>Eukaryota</taxon>
        <taxon>Metazoa</taxon>
        <taxon>Ecdysozoa</taxon>
        <taxon>Arthropoda</taxon>
        <taxon>Hexapoda</taxon>
        <taxon>Insecta</taxon>
        <taxon>Pterygota</taxon>
        <taxon>Neoptera</taxon>
        <taxon>Endopterygota</taxon>
        <taxon>Lepidoptera</taxon>
        <taxon>Glossata</taxon>
        <taxon>Ditrysia</taxon>
        <taxon>Tineoidea</taxon>
        <taxon>Psychidae</taxon>
        <taxon>Oiketicinae</taxon>
        <taxon>Eumeta</taxon>
    </lineage>
</organism>
<dbReference type="EMBL" id="BGZK01000389">
    <property type="protein sequence ID" value="GBP40839.1"/>
    <property type="molecule type" value="Genomic_DNA"/>
</dbReference>
<dbReference type="AlphaFoldDB" id="A0A4C1VRN2"/>